<comment type="caution">
    <text evidence="2">The sequence shown here is derived from an EMBL/GenBank/DDBJ whole genome shotgun (WGS) entry which is preliminary data.</text>
</comment>
<protein>
    <submittedName>
        <fullName evidence="2">Acyl-coenzyme A synthetase/AMP-(Fatty) acid ligase</fullName>
    </submittedName>
</protein>
<dbReference type="InterPro" id="IPR000873">
    <property type="entry name" value="AMP-dep_synth/lig_dom"/>
</dbReference>
<evidence type="ECO:0000313" key="2">
    <source>
        <dbReference type="EMBL" id="MDP9901051.1"/>
    </source>
</evidence>
<dbReference type="GO" id="GO:0016874">
    <property type="term" value="F:ligase activity"/>
    <property type="evidence" value="ECO:0007669"/>
    <property type="project" value="UniProtKB-KW"/>
</dbReference>
<gene>
    <name evidence="2" type="ORF">J2W36_003317</name>
</gene>
<dbReference type="SUPFAM" id="SSF56801">
    <property type="entry name" value="Acetyl-CoA synthetase-like"/>
    <property type="match status" value="1"/>
</dbReference>
<dbReference type="Pfam" id="PF00501">
    <property type="entry name" value="AMP-binding"/>
    <property type="match status" value="1"/>
</dbReference>
<proteinExistence type="predicted"/>
<name>A0ABT9SBB2_9BURK</name>
<reference evidence="2 3" key="1">
    <citation type="submission" date="2023-07" db="EMBL/GenBank/DDBJ databases">
        <title>Sorghum-associated microbial communities from plants grown in Nebraska, USA.</title>
        <authorList>
            <person name="Schachtman D."/>
        </authorList>
    </citation>
    <scope>NUCLEOTIDE SEQUENCE [LARGE SCALE GENOMIC DNA]</scope>
    <source>
        <strain evidence="2 3">DS1607</strain>
    </source>
</reference>
<dbReference type="InterPro" id="IPR050237">
    <property type="entry name" value="ATP-dep_AMP-bd_enzyme"/>
</dbReference>
<dbReference type="SUPFAM" id="SSF53335">
    <property type="entry name" value="S-adenosyl-L-methionine-dependent methyltransferases"/>
    <property type="match status" value="1"/>
</dbReference>
<keyword evidence="2" id="KW-0436">Ligase</keyword>
<dbReference type="InterPro" id="IPR020845">
    <property type="entry name" value="AMP-binding_CS"/>
</dbReference>
<keyword evidence="3" id="KW-1185">Reference proteome</keyword>
<dbReference type="Proteomes" id="UP001226867">
    <property type="component" value="Unassembled WGS sequence"/>
</dbReference>
<dbReference type="InterPro" id="IPR029063">
    <property type="entry name" value="SAM-dependent_MTases_sf"/>
</dbReference>
<evidence type="ECO:0000313" key="3">
    <source>
        <dbReference type="Proteomes" id="UP001226867"/>
    </source>
</evidence>
<sequence length="905" mass="98733">MYFDRPTLAPQVGDGLGAQLRDELFGDEPAYARFVEAKYLRPNYDGYAAFEPFNESTRAWYGLLAEIRAGLQPGQPILDLWGRTGWSGASLAAMFPDHPVYMVWEGDRNVLGYKGYRYWLGQGARAANLHIVFSDLEKPLPFADGFFGLVHGLDTLHRYSPSPLVAECLRVSMPTAPLVFAHIHLSNSEPVPFFERGCTQHHGRDYRRFMDVLERSHGRRAYLLSEATLFDNTACGDLVDDHDMAHYNALLYVAPVGVQHSRVTACDGPLVPIDDDTQVILNPLVRIDAVSGVATVDRTAMAGQGAHLLERHPVYEKRLRRLLPLQLDDLDRQLLYGVEQSMALSDIRGMLDLSVAEMAGRLATLQSSEICACLPVGAAMARLQRFYRTQRAEPPLQRQPEFRQLWHGLAQDPPTEPLFVSTAQEVAYEWGDVQPLVDTLHLRLLGLGLQPGDRILVCADQHPAYLLTIWAAWLTGLVVVPVCPQSQRANLGYIVDLIRPVLCFTDAGVALPAEAAPWVVFDPLNDGDATSSAGAQLFSDWLDAPAADVSPRHAHHETAAILLSSGTTGRPKAIAHSFANLLRGSVRLAQFYQLEPGTRVLSAGGFHSMSGLRNAAVLPLLNRQPLLLTDGACDNMAMRFLAIARQWQPQVVFSAPALVDALARMQGRLEPQQTASIQTWLCTGASVSHALLARLSASLGIRFASYYGLTETGGFCAGTRLGQACDEGDLGEPVGALFRLVDSAGGVLVGEGVGQLQVFSDQLMLGYVTSQGIDALPAGAWFPTGDQVRRETHGGLVLLGRGEDEFSTASGELFNLNALEVDLRSAADIPFALLHDGVYLTLVLECDENAFETLRQGDAVQALLAQLQACGAGVLSELRIRRVAEIARTGNGKIRRSALRQQISK</sequence>
<organism evidence="2 3">
    <name type="scientific">Variovorax ginsengisoli</name>
    <dbReference type="NCBI Taxonomy" id="363844"/>
    <lineage>
        <taxon>Bacteria</taxon>
        <taxon>Pseudomonadati</taxon>
        <taxon>Pseudomonadota</taxon>
        <taxon>Betaproteobacteria</taxon>
        <taxon>Burkholderiales</taxon>
        <taxon>Comamonadaceae</taxon>
        <taxon>Variovorax</taxon>
    </lineage>
</organism>
<dbReference type="EMBL" id="JAUSRO010000010">
    <property type="protein sequence ID" value="MDP9901051.1"/>
    <property type="molecule type" value="Genomic_DNA"/>
</dbReference>
<feature type="domain" description="AMP-dependent synthetase/ligase" evidence="1">
    <location>
        <begin position="415"/>
        <end position="767"/>
    </location>
</feature>
<accession>A0ABT9SBB2</accession>
<evidence type="ECO:0000259" key="1">
    <source>
        <dbReference type="Pfam" id="PF00501"/>
    </source>
</evidence>
<dbReference type="RefSeq" id="WP_307690840.1">
    <property type="nucleotide sequence ID" value="NZ_JAUSRO010000010.1"/>
</dbReference>
<dbReference type="PANTHER" id="PTHR43767:SF10">
    <property type="entry name" value="SURFACTIN SYNTHASE SUBUNIT 1"/>
    <property type="match status" value="1"/>
</dbReference>
<dbReference type="Gene3D" id="3.40.50.12780">
    <property type="entry name" value="N-terminal domain of ligase-like"/>
    <property type="match status" value="1"/>
</dbReference>
<dbReference type="Gene3D" id="3.40.50.150">
    <property type="entry name" value="Vaccinia Virus protein VP39"/>
    <property type="match status" value="1"/>
</dbReference>
<dbReference type="PROSITE" id="PS00455">
    <property type="entry name" value="AMP_BINDING"/>
    <property type="match status" value="1"/>
</dbReference>
<dbReference type="InterPro" id="IPR042099">
    <property type="entry name" value="ANL_N_sf"/>
</dbReference>
<dbReference type="PANTHER" id="PTHR43767">
    <property type="entry name" value="LONG-CHAIN-FATTY-ACID--COA LIGASE"/>
    <property type="match status" value="1"/>
</dbReference>